<accession>A0A8J6IJZ6</accession>
<dbReference type="Pfam" id="PF11227">
    <property type="entry name" value="DUF3025"/>
    <property type="match status" value="1"/>
</dbReference>
<sequence>MHNSNLTQWMPQIWRQVPFSQFQRFNFEAFEHWPTVDCLNGFTSATKKFVDDNGQFDQDLYYEQIIFQQHQIPTRIHSWHDWFNACIWLAFPQSKSLINQQHIEDIDQFGLNPRTKRRNHLTHLDECGVLIVHSDSNIPDLLREHQWHQAFWQQRKQWGTQISALVYGHANLEMLLNPFIGLTGKWVEIKVEADFWQLETEQQQHITDSLLAEKLKANAFAQKGELCPLPLLGVPGWSELNLREDFYANPQYFMPRRRAQKSKG</sequence>
<dbReference type="InterPro" id="IPR021390">
    <property type="entry name" value="DUF3025"/>
</dbReference>
<organism evidence="1 2">
    <name type="scientific">Neptunicella marina</name>
    <dbReference type="NCBI Taxonomy" id="2125989"/>
    <lineage>
        <taxon>Bacteria</taxon>
        <taxon>Pseudomonadati</taxon>
        <taxon>Pseudomonadota</taxon>
        <taxon>Gammaproteobacteria</taxon>
        <taxon>Alteromonadales</taxon>
        <taxon>Alteromonadaceae</taxon>
        <taxon>Neptunicella</taxon>
    </lineage>
</organism>
<dbReference type="RefSeq" id="WP_186504956.1">
    <property type="nucleotide sequence ID" value="NZ_JACNEP010000001.1"/>
</dbReference>
<comment type="caution">
    <text evidence="1">The sequence shown here is derived from an EMBL/GenBank/DDBJ whole genome shotgun (WGS) entry which is preliminary data.</text>
</comment>
<dbReference type="EMBL" id="JACNEP010000001">
    <property type="protein sequence ID" value="MBC3764485.1"/>
    <property type="molecule type" value="Genomic_DNA"/>
</dbReference>
<dbReference type="AlphaFoldDB" id="A0A8J6IJZ6"/>
<reference evidence="1" key="2">
    <citation type="submission" date="2020-08" db="EMBL/GenBank/DDBJ databases">
        <authorList>
            <person name="Lai Q."/>
        </authorList>
    </citation>
    <scope>NUCLEOTIDE SEQUENCE</scope>
    <source>
        <strain evidence="1">S27-2</strain>
    </source>
</reference>
<reference evidence="1" key="1">
    <citation type="journal article" date="2018" name="Int. J. Syst. Evol. Microbiol.">
        <title>Neptunicella marina gen. nov., sp. nov., isolated from surface seawater.</title>
        <authorList>
            <person name="Liu X."/>
            <person name="Lai Q."/>
            <person name="Du Y."/>
            <person name="Zhang X."/>
            <person name="Liu Z."/>
            <person name="Sun F."/>
            <person name="Shao Z."/>
        </authorList>
    </citation>
    <scope>NUCLEOTIDE SEQUENCE</scope>
    <source>
        <strain evidence="1">S27-2</strain>
    </source>
</reference>
<evidence type="ECO:0000313" key="1">
    <source>
        <dbReference type="EMBL" id="MBC3764485.1"/>
    </source>
</evidence>
<dbReference type="Proteomes" id="UP000601768">
    <property type="component" value="Unassembled WGS sequence"/>
</dbReference>
<keyword evidence="2" id="KW-1185">Reference proteome</keyword>
<protein>
    <submittedName>
        <fullName evidence="1">DUF3025 domain-containing protein</fullName>
    </submittedName>
</protein>
<evidence type="ECO:0000313" key="2">
    <source>
        <dbReference type="Proteomes" id="UP000601768"/>
    </source>
</evidence>
<proteinExistence type="predicted"/>
<name>A0A8J6IJZ6_9ALTE</name>
<gene>
    <name evidence="1" type="ORF">H8B19_01250</name>
</gene>